<organism evidence="2 3">
    <name type="scientific">Oedothorax gibbosus</name>
    <dbReference type="NCBI Taxonomy" id="931172"/>
    <lineage>
        <taxon>Eukaryota</taxon>
        <taxon>Metazoa</taxon>
        <taxon>Ecdysozoa</taxon>
        <taxon>Arthropoda</taxon>
        <taxon>Chelicerata</taxon>
        <taxon>Arachnida</taxon>
        <taxon>Araneae</taxon>
        <taxon>Araneomorphae</taxon>
        <taxon>Entelegynae</taxon>
        <taxon>Araneoidea</taxon>
        <taxon>Linyphiidae</taxon>
        <taxon>Erigoninae</taxon>
        <taxon>Oedothorax</taxon>
    </lineage>
</organism>
<reference evidence="2 3" key="1">
    <citation type="journal article" date="2022" name="Nat. Ecol. Evol.">
        <title>A masculinizing supergene underlies an exaggerated male reproductive morph in a spider.</title>
        <authorList>
            <person name="Hendrickx F."/>
            <person name="De Corte Z."/>
            <person name="Sonet G."/>
            <person name="Van Belleghem S.M."/>
            <person name="Kostlbacher S."/>
            <person name="Vangestel C."/>
        </authorList>
    </citation>
    <scope>NUCLEOTIDE SEQUENCE [LARGE SCALE GENOMIC DNA]</scope>
    <source>
        <strain evidence="2">W744_W776</strain>
    </source>
</reference>
<sequence>MKFHIKRKTKSFQGDKLSPTRAPHLNSTPPNYGNPASIHSPKFIPDPGLVRSRIAPGREKGSCATAPHFHTICATVRDHA</sequence>
<dbReference type="AlphaFoldDB" id="A0AAV6UK75"/>
<comment type="caution">
    <text evidence="2">The sequence shown here is derived from an EMBL/GenBank/DDBJ whole genome shotgun (WGS) entry which is preliminary data.</text>
</comment>
<dbReference type="Proteomes" id="UP000827092">
    <property type="component" value="Unassembled WGS sequence"/>
</dbReference>
<evidence type="ECO:0000313" key="2">
    <source>
        <dbReference type="EMBL" id="KAG8183905.1"/>
    </source>
</evidence>
<keyword evidence="3" id="KW-1185">Reference proteome</keyword>
<protein>
    <submittedName>
        <fullName evidence="2">Uncharacterized protein</fullName>
    </submittedName>
</protein>
<evidence type="ECO:0000313" key="3">
    <source>
        <dbReference type="Proteomes" id="UP000827092"/>
    </source>
</evidence>
<proteinExistence type="predicted"/>
<evidence type="ECO:0000256" key="1">
    <source>
        <dbReference type="SAM" id="MobiDB-lite"/>
    </source>
</evidence>
<accession>A0AAV6UK75</accession>
<feature type="region of interest" description="Disordered" evidence="1">
    <location>
        <begin position="1"/>
        <end position="48"/>
    </location>
</feature>
<name>A0AAV6UK75_9ARAC</name>
<feature type="compositionally biased region" description="Basic residues" evidence="1">
    <location>
        <begin position="1"/>
        <end position="10"/>
    </location>
</feature>
<dbReference type="EMBL" id="JAFNEN010000398">
    <property type="protein sequence ID" value="KAG8183905.1"/>
    <property type="molecule type" value="Genomic_DNA"/>
</dbReference>
<gene>
    <name evidence="2" type="ORF">JTE90_014295</name>
</gene>